<comment type="caution">
    <text evidence="7">The sequence shown here is derived from an EMBL/GenBank/DDBJ whole genome shotgun (WGS) entry which is preliminary data.</text>
</comment>
<dbReference type="InterPro" id="IPR033747">
    <property type="entry name" value="PurE_ClassI"/>
</dbReference>
<sequence>MGSESDWPTVQHTVLTLDELGVGNEARVLSAHRSPDAAGEYAQAAAGRGLQVIICAAGGAAHLAGVISAHTHLPVLGIPMKGWSTDGLDSLLSTAQMPSGIPVGTLAIGKAGAKNAALLAVAIMSLSDPELRARYLGFRKTQTEQVLAIKLPPAGSV</sequence>
<evidence type="ECO:0000256" key="4">
    <source>
        <dbReference type="PIRNR" id="PIRNR001338"/>
    </source>
</evidence>
<feature type="binding site" evidence="3 5">
    <location>
        <position position="6"/>
    </location>
    <ligand>
        <name>substrate</name>
    </ligand>
</feature>
<gene>
    <name evidence="3" type="primary">purE</name>
    <name evidence="7" type="ORF">DB30_01560</name>
</gene>
<keyword evidence="1 3" id="KW-0658">Purine biosynthesis</keyword>
<evidence type="ECO:0000259" key="6">
    <source>
        <dbReference type="SMART" id="SM01001"/>
    </source>
</evidence>
<dbReference type="GO" id="GO:0034023">
    <property type="term" value="F:5-(carboxyamino)imidazole ribonucleotide mutase activity"/>
    <property type="evidence" value="ECO:0007669"/>
    <property type="project" value="UniProtKB-UniRule"/>
</dbReference>
<dbReference type="PANTHER" id="PTHR23046">
    <property type="entry name" value="PHOSPHORIBOSYLAMINOIMIDAZOLE CARBOXYLASE CATALYTIC SUBUNIT"/>
    <property type="match status" value="1"/>
</dbReference>
<evidence type="ECO:0000256" key="2">
    <source>
        <dbReference type="ARBA" id="ARBA00023235"/>
    </source>
</evidence>
<dbReference type="InterPro" id="IPR024694">
    <property type="entry name" value="PurE_prokaryotes"/>
</dbReference>
<feature type="binding site" evidence="3 5">
    <location>
        <position position="3"/>
    </location>
    <ligand>
        <name>substrate</name>
    </ligand>
</feature>
<dbReference type="Proteomes" id="UP000031599">
    <property type="component" value="Unassembled WGS sequence"/>
</dbReference>
<dbReference type="InterPro" id="IPR000031">
    <property type="entry name" value="PurE_dom"/>
</dbReference>
<dbReference type="PIRSF" id="PIRSF001338">
    <property type="entry name" value="AIR_carboxylase"/>
    <property type="match status" value="1"/>
</dbReference>
<dbReference type="EC" id="5.4.99.18" evidence="3 4"/>
<evidence type="ECO:0000256" key="5">
    <source>
        <dbReference type="PIRSR" id="PIRSR001338-1"/>
    </source>
</evidence>
<proteinExistence type="inferred from homology"/>
<evidence type="ECO:0000256" key="1">
    <source>
        <dbReference type="ARBA" id="ARBA00022755"/>
    </source>
</evidence>
<keyword evidence="2 3" id="KW-0413">Isomerase</keyword>
<comment type="function">
    <text evidence="3 4">Catalyzes the conversion of N5-carboxyaminoimidazole ribonucleotide (N5-CAIR) to 4-carboxy-5-aminoimidazole ribonucleotide (CAIR).</text>
</comment>
<dbReference type="Gene3D" id="3.40.50.1970">
    <property type="match status" value="1"/>
</dbReference>
<organism evidence="7 8">
    <name type="scientific">Enhygromyxa salina</name>
    <dbReference type="NCBI Taxonomy" id="215803"/>
    <lineage>
        <taxon>Bacteria</taxon>
        <taxon>Pseudomonadati</taxon>
        <taxon>Myxococcota</taxon>
        <taxon>Polyangia</taxon>
        <taxon>Nannocystales</taxon>
        <taxon>Nannocystaceae</taxon>
        <taxon>Enhygromyxa</taxon>
    </lineage>
</organism>
<reference evidence="7 8" key="1">
    <citation type="submission" date="2014-12" db="EMBL/GenBank/DDBJ databases">
        <title>Genome assembly of Enhygromyxa salina DSM 15201.</title>
        <authorList>
            <person name="Sharma G."/>
            <person name="Subramanian S."/>
        </authorList>
    </citation>
    <scope>NUCLEOTIDE SEQUENCE [LARGE SCALE GENOMIC DNA]</scope>
    <source>
        <strain evidence="7 8">DSM 15201</strain>
    </source>
</reference>
<dbReference type="Pfam" id="PF00731">
    <property type="entry name" value="AIRC"/>
    <property type="match status" value="1"/>
</dbReference>
<dbReference type="GO" id="GO:0006189">
    <property type="term" value="P:'de novo' IMP biosynthetic process"/>
    <property type="evidence" value="ECO:0007669"/>
    <property type="project" value="UniProtKB-UniRule"/>
</dbReference>
<accession>A0A0C1Z3V9</accession>
<comment type="pathway">
    <text evidence="3 4">Purine metabolism; IMP biosynthesis via de novo pathway; 5-amino-1-(5-phospho-D-ribosyl)imidazole-4-carboxylate from 5-amino-1-(5-phospho-D-ribosyl)imidazole (N5-CAIR route): step 2/2.</text>
</comment>
<dbReference type="SUPFAM" id="SSF52255">
    <property type="entry name" value="N5-CAIR mutase (phosphoribosylaminoimidazole carboxylase, PurE)"/>
    <property type="match status" value="1"/>
</dbReference>
<dbReference type="UniPathway" id="UPA00074">
    <property type="reaction ID" value="UER00943"/>
</dbReference>
<feature type="binding site" evidence="3 5">
    <location>
        <position position="33"/>
    </location>
    <ligand>
        <name>substrate</name>
    </ligand>
</feature>
<feature type="domain" description="PurE" evidence="6">
    <location>
        <begin position="1"/>
        <end position="146"/>
    </location>
</feature>
<dbReference type="SMART" id="SM01001">
    <property type="entry name" value="AIRC"/>
    <property type="match status" value="1"/>
</dbReference>
<dbReference type="EMBL" id="JMCC02000135">
    <property type="protein sequence ID" value="KIG12369.1"/>
    <property type="molecule type" value="Genomic_DNA"/>
</dbReference>
<comment type="similarity">
    <text evidence="3">Belongs to the AIR carboxylase family. Class I subfamily.</text>
</comment>
<comment type="catalytic activity">
    <reaction evidence="3 4">
        <text>5-carboxyamino-1-(5-phospho-D-ribosyl)imidazole + H(+) = 5-amino-1-(5-phospho-D-ribosyl)imidazole-4-carboxylate</text>
        <dbReference type="Rhea" id="RHEA:13193"/>
        <dbReference type="ChEBI" id="CHEBI:15378"/>
        <dbReference type="ChEBI" id="CHEBI:58730"/>
        <dbReference type="ChEBI" id="CHEBI:77657"/>
        <dbReference type="EC" id="5.4.99.18"/>
    </reaction>
</comment>
<evidence type="ECO:0000313" key="8">
    <source>
        <dbReference type="Proteomes" id="UP000031599"/>
    </source>
</evidence>
<name>A0A0C1Z3V9_9BACT</name>
<dbReference type="HAMAP" id="MF_01929">
    <property type="entry name" value="PurE_classI"/>
    <property type="match status" value="1"/>
</dbReference>
<protein>
    <recommendedName>
        <fullName evidence="3 4">N5-carboxyaminoimidazole ribonucleotide mutase</fullName>
        <shortName evidence="3 4">N5-CAIR mutase</shortName>
        <ecNumber evidence="3 4">5.4.99.18</ecNumber>
    </recommendedName>
    <alternativeName>
        <fullName evidence="3">5-(carboxyamino)imidazole ribonucleotide mutase</fullName>
    </alternativeName>
</protein>
<dbReference type="PANTHER" id="PTHR23046:SF2">
    <property type="entry name" value="PHOSPHORIBOSYLAMINOIMIDAZOLE CARBOXYLASE"/>
    <property type="match status" value="1"/>
</dbReference>
<evidence type="ECO:0000313" key="7">
    <source>
        <dbReference type="EMBL" id="KIG12369.1"/>
    </source>
</evidence>
<dbReference type="NCBIfam" id="TIGR01162">
    <property type="entry name" value="purE"/>
    <property type="match status" value="1"/>
</dbReference>
<evidence type="ECO:0000256" key="3">
    <source>
        <dbReference type="HAMAP-Rule" id="MF_01929"/>
    </source>
</evidence>
<dbReference type="AlphaFoldDB" id="A0A0C1Z3V9"/>